<evidence type="ECO:0000256" key="3">
    <source>
        <dbReference type="ARBA" id="ARBA00023015"/>
    </source>
</evidence>
<dbReference type="InterPro" id="IPR013249">
    <property type="entry name" value="RNA_pol_sigma70_r4_t2"/>
</dbReference>
<dbReference type="Pfam" id="PF04542">
    <property type="entry name" value="Sigma70_r2"/>
    <property type="match status" value="1"/>
</dbReference>
<dbReference type="InterPro" id="IPR052704">
    <property type="entry name" value="ECF_Sigma-70_Domain"/>
</dbReference>
<proteinExistence type="inferred from homology"/>
<dbReference type="Gene3D" id="1.10.10.10">
    <property type="entry name" value="Winged helix-like DNA-binding domain superfamily/Winged helix DNA-binding domain"/>
    <property type="match status" value="1"/>
</dbReference>
<keyword evidence="4" id="KW-0731">Sigma factor</keyword>
<gene>
    <name evidence="9" type="ORF">FHS42_001437</name>
</gene>
<dbReference type="Gene3D" id="1.10.1740.10">
    <property type="match status" value="1"/>
</dbReference>
<keyword evidence="3" id="KW-0805">Transcription regulation</keyword>
<dbReference type="Proteomes" id="UP000588098">
    <property type="component" value="Unassembled WGS sequence"/>
</dbReference>
<evidence type="ECO:0000259" key="8">
    <source>
        <dbReference type="Pfam" id="PF08281"/>
    </source>
</evidence>
<dbReference type="EMBL" id="JACHJL010000003">
    <property type="protein sequence ID" value="MBB5934390.1"/>
    <property type="molecule type" value="Genomic_DNA"/>
</dbReference>
<feature type="region of interest" description="Disordered" evidence="6">
    <location>
        <begin position="83"/>
        <end position="108"/>
    </location>
</feature>
<dbReference type="GO" id="GO:0016987">
    <property type="term" value="F:sigma factor activity"/>
    <property type="evidence" value="ECO:0007669"/>
    <property type="project" value="UniProtKB-KW"/>
</dbReference>
<dbReference type="InterPro" id="IPR014284">
    <property type="entry name" value="RNA_pol_sigma-70_dom"/>
</dbReference>
<dbReference type="SUPFAM" id="SSF88659">
    <property type="entry name" value="Sigma3 and sigma4 domains of RNA polymerase sigma factors"/>
    <property type="match status" value="1"/>
</dbReference>
<evidence type="ECO:0000256" key="1">
    <source>
        <dbReference type="ARBA" id="ARBA00010641"/>
    </source>
</evidence>
<keyword evidence="5" id="KW-0804">Transcription</keyword>
<evidence type="ECO:0000256" key="2">
    <source>
        <dbReference type="ARBA" id="ARBA00011344"/>
    </source>
</evidence>
<dbReference type="InterPro" id="IPR032710">
    <property type="entry name" value="NTF2-like_dom_sf"/>
</dbReference>
<dbReference type="PANTHER" id="PTHR30173">
    <property type="entry name" value="SIGMA 19 FACTOR"/>
    <property type="match status" value="1"/>
</dbReference>
<feature type="domain" description="RNA polymerase sigma factor 70 region 4 type 2" evidence="8">
    <location>
        <begin position="120"/>
        <end position="170"/>
    </location>
</feature>
<comment type="caution">
    <text evidence="9">The sequence shown here is derived from an EMBL/GenBank/DDBJ whole genome shotgun (WGS) entry which is preliminary data.</text>
</comment>
<dbReference type="Gene3D" id="3.10.450.50">
    <property type="match status" value="1"/>
</dbReference>
<dbReference type="GO" id="GO:0003677">
    <property type="term" value="F:DNA binding"/>
    <property type="evidence" value="ECO:0007669"/>
    <property type="project" value="InterPro"/>
</dbReference>
<dbReference type="GO" id="GO:0006352">
    <property type="term" value="P:DNA-templated transcription initiation"/>
    <property type="evidence" value="ECO:0007669"/>
    <property type="project" value="InterPro"/>
</dbReference>
<comment type="similarity">
    <text evidence="1">Belongs to the sigma-70 factor family. ECF subfamily.</text>
</comment>
<organism evidence="9 10">
    <name type="scientific">Streptomyces zagrosensis</name>
    <dbReference type="NCBI Taxonomy" id="1042984"/>
    <lineage>
        <taxon>Bacteria</taxon>
        <taxon>Bacillati</taxon>
        <taxon>Actinomycetota</taxon>
        <taxon>Actinomycetes</taxon>
        <taxon>Kitasatosporales</taxon>
        <taxon>Streptomycetaceae</taxon>
        <taxon>Streptomyces</taxon>
    </lineage>
</organism>
<dbReference type="SUPFAM" id="SSF54427">
    <property type="entry name" value="NTF2-like"/>
    <property type="match status" value="1"/>
</dbReference>
<dbReference type="AlphaFoldDB" id="A0A7W9Q6D6"/>
<evidence type="ECO:0000256" key="4">
    <source>
        <dbReference type="ARBA" id="ARBA00023082"/>
    </source>
</evidence>
<keyword evidence="10" id="KW-1185">Reference proteome</keyword>
<evidence type="ECO:0000256" key="5">
    <source>
        <dbReference type="ARBA" id="ARBA00023163"/>
    </source>
</evidence>
<protein>
    <submittedName>
        <fullName evidence="9">RNA polymerase sigma-70 factor (ECF subfamily)</fullName>
    </submittedName>
</protein>
<feature type="domain" description="RNA polymerase sigma-70 region 2" evidence="7">
    <location>
        <begin position="11"/>
        <end position="74"/>
    </location>
</feature>
<dbReference type="InterPro" id="IPR007627">
    <property type="entry name" value="RNA_pol_sigma70_r2"/>
</dbReference>
<dbReference type="PANTHER" id="PTHR30173:SF43">
    <property type="entry name" value="ECF RNA POLYMERASE SIGMA FACTOR SIGI-RELATED"/>
    <property type="match status" value="1"/>
</dbReference>
<dbReference type="InterPro" id="IPR036388">
    <property type="entry name" value="WH-like_DNA-bd_sf"/>
</dbReference>
<evidence type="ECO:0000256" key="6">
    <source>
        <dbReference type="SAM" id="MobiDB-lite"/>
    </source>
</evidence>
<reference evidence="9 10" key="1">
    <citation type="submission" date="2020-08" db="EMBL/GenBank/DDBJ databases">
        <title>Genomic Encyclopedia of Type Strains, Phase III (KMG-III): the genomes of soil and plant-associated and newly described type strains.</title>
        <authorList>
            <person name="Whitman W."/>
        </authorList>
    </citation>
    <scope>NUCLEOTIDE SEQUENCE [LARGE SCALE GENOMIC DNA]</scope>
    <source>
        <strain evidence="9 10">CECT 8305</strain>
    </source>
</reference>
<dbReference type="RefSeq" id="WP_184569878.1">
    <property type="nucleotide sequence ID" value="NZ_JACHJL010000003.1"/>
</dbReference>
<comment type="subunit">
    <text evidence="2">Interacts transiently with the RNA polymerase catalytic core formed by RpoA, RpoB, RpoC and RpoZ (2 alpha, 1 beta, 1 beta' and 1 omega subunit) to form the RNA polymerase holoenzyme that can initiate transcription.</text>
</comment>
<dbReference type="InterPro" id="IPR013324">
    <property type="entry name" value="RNA_pol_sigma_r3/r4-like"/>
</dbReference>
<dbReference type="NCBIfam" id="TIGR02937">
    <property type="entry name" value="sigma70-ECF"/>
    <property type="match status" value="1"/>
</dbReference>
<evidence type="ECO:0000313" key="10">
    <source>
        <dbReference type="Proteomes" id="UP000588098"/>
    </source>
</evidence>
<name>A0A7W9Q6D6_9ACTN</name>
<dbReference type="InterPro" id="IPR013325">
    <property type="entry name" value="RNA_pol_sigma_r2"/>
</dbReference>
<accession>A0A7W9Q6D6</accession>
<dbReference type="SUPFAM" id="SSF88946">
    <property type="entry name" value="Sigma2 domain of RNA polymerase sigma factors"/>
    <property type="match status" value="1"/>
</dbReference>
<evidence type="ECO:0000313" key="9">
    <source>
        <dbReference type="EMBL" id="MBB5934390.1"/>
    </source>
</evidence>
<dbReference type="Pfam" id="PF08281">
    <property type="entry name" value="Sigma70_r4_2"/>
    <property type="match status" value="1"/>
</dbReference>
<evidence type="ECO:0000259" key="7">
    <source>
        <dbReference type="Pfam" id="PF04542"/>
    </source>
</evidence>
<sequence>MDEQGRLAERFEPHRSHLRAIAYRMLGSSSDADDAVQEAWLRLSRTDTSEVANLAGWLTTVVSRICLDMLRARAARREDLVGQQLPDDLHHPDNDQGGAHNRPSDDPEHEALLIDSVGRALLVVLDTLTPAERIAFVLHDLFAVPFQQVAPIVERSPTATKKLASRARHKVRGTPVVSAAELARHRHVLDAFLAAARSGDMAGLLAVLAPDVVRRADPAVLPPGAQTEVRGAQAVAKHTLAFGRKSKFGAPALINGAVGIVVAPHGRLLLAVAVTVQDDQVTAYDVIADPARLRGLDLALLDR</sequence>